<evidence type="ECO:0008006" key="3">
    <source>
        <dbReference type="Google" id="ProtNLM"/>
    </source>
</evidence>
<gene>
    <name evidence="1" type="ORF">DIR46_18335</name>
</gene>
<dbReference type="EMBL" id="CP029343">
    <property type="protein sequence ID" value="AWL06194.1"/>
    <property type="molecule type" value="Genomic_DNA"/>
</dbReference>
<dbReference type="Pfam" id="PF13561">
    <property type="entry name" value="adh_short_C2"/>
    <property type="match status" value="1"/>
</dbReference>
<dbReference type="AlphaFoldDB" id="A0A2S2DLH9"/>
<dbReference type="SUPFAM" id="SSF51735">
    <property type="entry name" value="NAD(P)-binding Rossmann-fold domains"/>
    <property type="match status" value="1"/>
</dbReference>
<dbReference type="InterPro" id="IPR036291">
    <property type="entry name" value="NAD(P)-bd_dom_sf"/>
</dbReference>
<evidence type="ECO:0000313" key="1">
    <source>
        <dbReference type="EMBL" id="AWL06194.1"/>
    </source>
</evidence>
<protein>
    <recommendedName>
        <fullName evidence="3">SDR family oxidoreductase</fullName>
    </recommendedName>
</protein>
<dbReference type="InterPro" id="IPR002347">
    <property type="entry name" value="SDR_fam"/>
</dbReference>
<evidence type="ECO:0000313" key="2">
    <source>
        <dbReference type="Proteomes" id="UP000245820"/>
    </source>
</evidence>
<reference evidence="1 2" key="1">
    <citation type="submission" date="2018-05" db="EMBL/GenBank/DDBJ databases">
        <title>Complete genome sequence of Massilia oculi sp. nov. CCUG 43427T (=DSM 26321T), the type strain of M. oculi, and comparison with genome sequences of other Massilia strains.</title>
        <authorList>
            <person name="Zhu B."/>
        </authorList>
    </citation>
    <scope>NUCLEOTIDE SEQUENCE [LARGE SCALE GENOMIC DNA]</scope>
    <source>
        <strain evidence="1 2">CCUG 43427</strain>
    </source>
</reference>
<organism evidence="1 2">
    <name type="scientific">Massilia oculi</name>
    <dbReference type="NCBI Taxonomy" id="945844"/>
    <lineage>
        <taxon>Bacteria</taxon>
        <taxon>Pseudomonadati</taxon>
        <taxon>Pseudomonadota</taxon>
        <taxon>Betaproteobacteria</taxon>
        <taxon>Burkholderiales</taxon>
        <taxon>Oxalobacteraceae</taxon>
        <taxon>Telluria group</taxon>
        <taxon>Massilia</taxon>
    </lineage>
</organism>
<dbReference type="OrthoDB" id="9804774at2"/>
<dbReference type="KEGG" id="mtim:DIR46_18335"/>
<proteinExistence type="predicted"/>
<keyword evidence="2" id="KW-1185">Reference proteome</keyword>
<dbReference type="Gene3D" id="3.40.50.720">
    <property type="entry name" value="NAD(P)-binding Rossmann-like Domain"/>
    <property type="match status" value="1"/>
</dbReference>
<name>A0A2S2DLH9_9BURK</name>
<accession>A0A2S2DLH9</accession>
<dbReference type="Proteomes" id="UP000245820">
    <property type="component" value="Chromosome"/>
</dbReference>
<sequence>MHSQPRQSNPRRRITMNTSTAQHRIALVSVGSRGAGAGVALTGERGITIGNIQPGPIATDMTADMLETITPLIPVKRVGRPAEIGALVACLTGPDSGHMTGASRTIGGMSL</sequence>